<evidence type="ECO:0000256" key="4">
    <source>
        <dbReference type="ARBA" id="ARBA00022989"/>
    </source>
</evidence>
<accession>A0A2J7PIX9</accession>
<dbReference type="InParanoid" id="A0A2J7PIX9"/>
<proteinExistence type="inferred from homology"/>
<name>A0A2J7PIX9_9NEOP</name>
<dbReference type="PROSITE" id="PS00421">
    <property type="entry name" value="TM4_1"/>
    <property type="match status" value="1"/>
</dbReference>
<dbReference type="FunCoup" id="A0A2J7PIX9">
    <property type="interactions" value="238"/>
</dbReference>
<feature type="transmembrane region" description="Helical" evidence="6">
    <location>
        <begin position="20"/>
        <end position="44"/>
    </location>
</feature>
<dbReference type="OrthoDB" id="10016273at2759"/>
<feature type="transmembrane region" description="Helical" evidence="6">
    <location>
        <begin position="198"/>
        <end position="224"/>
    </location>
</feature>
<gene>
    <name evidence="7" type="primary">Cd9</name>
    <name evidence="7" type="ORF">B7P43_G10844</name>
</gene>
<dbReference type="GO" id="GO:0005886">
    <property type="term" value="C:plasma membrane"/>
    <property type="evidence" value="ECO:0007669"/>
    <property type="project" value="TreeGrafter"/>
</dbReference>
<keyword evidence="4 6" id="KW-1133">Transmembrane helix</keyword>
<evidence type="ECO:0000256" key="2">
    <source>
        <dbReference type="ARBA" id="ARBA00006840"/>
    </source>
</evidence>
<keyword evidence="3 6" id="KW-0812">Transmembrane</keyword>
<evidence type="ECO:0000256" key="1">
    <source>
        <dbReference type="ARBA" id="ARBA00004141"/>
    </source>
</evidence>
<dbReference type="SUPFAM" id="SSF48652">
    <property type="entry name" value="Tetraspanin"/>
    <property type="match status" value="1"/>
</dbReference>
<evidence type="ECO:0000256" key="6">
    <source>
        <dbReference type="RuleBase" id="RU361218"/>
    </source>
</evidence>
<protein>
    <recommendedName>
        <fullName evidence="6">Tetraspanin</fullName>
    </recommendedName>
</protein>
<feature type="transmembrane region" description="Helical" evidence="6">
    <location>
        <begin position="51"/>
        <end position="73"/>
    </location>
</feature>
<dbReference type="PRINTS" id="PR00259">
    <property type="entry name" value="TMFOUR"/>
</dbReference>
<dbReference type="InterPro" id="IPR018503">
    <property type="entry name" value="Tetraspanin_CS"/>
</dbReference>
<dbReference type="Pfam" id="PF00335">
    <property type="entry name" value="Tetraspanin"/>
    <property type="match status" value="1"/>
</dbReference>
<keyword evidence="5 6" id="KW-0472">Membrane</keyword>
<dbReference type="PIRSF" id="PIRSF002419">
    <property type="entry name" value="Tetraspanin"/>
    <property type="match status" value="1"/>
</dbReference>
<organism evidence="7 8">
    <name type="scientific">Cryptotermes secundus</name>
    <dbReference type="NCBI Taxonomy" id="105785"/>
    <lineage>
        <taxon>Eukaryota</taxon>
        <taxon>Metazoa</taxon>
        <taxon>Ecdysozoa</taxon>
        <taxon>Arthropoda</taxon>
        <taxon>Hexapoda</taxon>
        <taxon>Insecta</taxon>
        <taxon>Pterygota</taxon>
        <taxon>Neoptera</taxon>
        <taxon>Polyneoptera</taxon>
        <taxon>Dictyoptera</taxon>
        <taxon>Blattodea</taxon>
        <taxon>Blattoidea</taxon>
        <taxon>Termitoidae</taxon>
        <taxon>Kalotermitidae</taxon>
        <taxon>Cryptotermitinae</taxon>
        <taxon>Cryptotermes</taxon>
    </lineage>
</organism>
<keyword evidence="8" id="KW-1185">Reference proteome</keyword>
<dbReference type="Proteomes" id="UP000235965">
    <property type="component" value="Unassembled WGS sequence"/>
</dbReference>
<dbReference type="Gene3D" id="1.10.1450.10">
    <property type="entry name" value="Tetraspanin"/>
    <property type="match status" value="1"/>
</dbReference>
<sequence length="232" mass="25423">MITDPTFYVRMAQDESSYHTGIYIFLAVGVLMFVVGFLGCCGAYRESPCMLVSFFCFLLIIVVAEIAAGVWAYSNRDGLEKYVESTVRLTVQDEYGVVDTRTQTFDAIQKELHCCGVTGPRDWAGSKFNTEGKSTLDVSVSSILQKYSIPTSCCREGTDEELCKIAVKTSIGAQITNIIYSEGCVTKLLDTLKSHMSIVVGVGIGIGVIECLGLIFSLILCCGIRNMDRYKA</sequence>
<dbReference type="InterPro" id="IPR008952">
    <property type="entry name" value="Tetraspanin_EC2_sf"/>
</dbReference>
<comment type="similarity">
    <text evidence="2 6">Belongs to the tetraspanin (TM4SF) family.</text>
</comment>
<comment type="caution">
    <text evidence="7">The sequence shown here is derived from an EMBL/GenBank/DDBJ whole genome shotgun (WGS) entry which is preliminary data.</text>
</comment>
<dbReference type="STRING" id="105785.A0A2J7PIX9"/>
<evidence type="ECO:0000256" key="3">
    <source>
        <dbReference type="ARBA" id="ARBA00022692"/>
    </source>
</evidence>
<dbReference type="AlphaFoldDB" id="A0A2J7PIX9"/>
<dbReference type="EMBL" id="NEVH01024952">
    <property type="protein sequence ID" value="PNF16279.1"/>
    <property type="molecule type" value="Genomic_DNA"/>
</dbReference>
<comment type="caution">
    <text evidence="6">Lacks conserved residue(s) required for the propagation of feature annotation.</text>
</comment>
<evidence type="ECO:0000313" key="7">
    <source>
        <dbReference type="EMBL" id="PNF16279.1"/>
    </source>
</evidence>
<comment type="subcellular location">
    <subcellularLocation>
        <location evidence="1 6">Membrane</location>
        <topology evidence="1 6">Multi-pass membrane protein</topology>
    </subcellularLocation>
</comment>
<dbReference type="InterPro" id="IPR000301">
    <property type="entry name" value="Tetraspanin_animals"/>
</dbReference>
<dbReference type="InterPro" id="IPR018499">
    <property type="entry name" value="Tetraspanin/Peripherin"/>
</dbReference>
<dbReference type="PANTHER" id="PTHR19282">
    <property type="entry name" value="TETRASPANIN"/>
    <property type="match status" value="1"/>
</dbReference>
<evidence type="ECO:0000313" key="8">
    <source>
        <dbReference type="Proteomes" id="UP000235965"/>
    </source>
</evidence>
<evidence type="ECO:0000256" key="5">
    <source>
        <dbReference type="ARBA" id="ARBA00023136"/>
    </source>
</evidence>
<dbReference type="PANTHER" id="PTHR19282:SF551">
    <property type="entry name" value="RE08073P-RELATED"/>
    <property type="match status" value="1"/>
</dbReference>
<reference evidence="7 8" key="1">
    <citation type="submission" date="2017-12" db="EMBL/GenBank/DDBJ databases">
        <title>Hemimetabolous genomes reveal molecular basis of termite eusociality.</title>
        <authorList>
            <person name="Harrison M.C."/>
            <person name="Jongepier E."/>
            <person name="Robertson H.M."/>
            <person name="Arning N."/>
            <person name="Bitard-Feildel T."/>
            <person name="Chao H."/>
            <person name="Childers C.P."/>
            <person name="Dinh H."/>
            <person name="Doddapaneni H."/>
            <person name="Dugan S."/>
            <person name="Gowin J."/>
            <person name="Greiner C."/>
            <person name="Han Y."/>
            <person name="Hu H."/>
            <person name="Hughes D.S.T."/>
            <person name="Huylmans A.-K."/>
            <person name="Kemena C."/>
            <person name="Kremer L.P.M."/>
            <person name="Lee S.L."/>
            <person name="Lopez-Ezquerra A."/>
            <person name="Mallet L."/>
            <person name="Monroy-Kuhn J.M."/>
            <person name="Moser A."/>
            <person name="Murali S.C."/>
            <person name="Muzny D.M."/>
            <person name="Otani S."/>
            <person name="Piulachs M.-D."/>
            <person name="Poelchau M."/>
            <person name="Qu J."/>
            <person name="Schaub F."/>
            <person name="Wada-Katsumata A."/>
            <person name="Worley K.C."/>
            <person name="Xie Q."/>
            <person name="Ylla G."/>
            <person name="Poulsen M."/>
            <person name="Gibbs R.A."/>
            <person name="Schal C."/>
            <person name="Richards S."/>
            <person name="Belles X."/>
            <person name="Korb J."/>
            <person name="Bornberg-Bauer E."/>
        </authorList>
    </citation>
    <scope>NUCLEOTIDE SEQUENCE [LARGE SCALE GENOMIC DNA]</scope>
    <source>
        <tissue evidence="7">Whole body</tissue>
    </source>
</reference>